<evidence type="ECO:0000313" key="2">
    <source>
        <dbReference type="EMBL" id="PQO33300.1"/>
    </source>
</evidence>
<gene>
    <name evidence="2" type="ORF">C5Y96_10640</name>
</gene>
<reference evidence="2 3" key="1">
    <citation type="submission" date="2018-02" db="EMBL/GenBank/DDBJ databases">
        <title>Comparative genomes isolates from brazilian mangrove.</title>
        <authorList>
            <person name="Araujo J.E."/>
            <person name="Taketani R.G."/>
            <person name="Silva M.C.P."/>
            <person name="Loureco M.V."/>
            <person name="Andreote F.D."/>
        </authorList>
    </citation>
    <scope>NUCLEOTIDE SEQUENCE [LARGE SCALE GENOMIC DNA]</scope>
    <source>
        <strain evidence="2 3">HEX-2 MGV</strain>
    </source>
</reference>
<evidence type="ECO:0000256" key="1">
    <source>
        <dbReference type="SAM" id="Phobius"/>
    </source>
</evidence>
<accession>A0A2S8FMU5</accession>
<name>A0A2S8FMU5_9BACT</name>
<keyword evidence="1" id="KW-0812">Transmembrane</keyword>
<keyword evidence="1" id="KW-1133">Transmembrane helix</keyword>
<feature type="transmembrane region" description="Helical" evidence="1">
    <location>
        <begin position="6"/>
        <end position="26"/>
    </location>
</feature>
<keyword evidence="1" id="KW-0472">Membrane</keyword>
<proteinExistence type="predicted"/>
<organism evidence="2 3">
    <name type="scientific">Blastopirellula marina</name>
    <dbReference type="NCBI Taxonomy" id="124"/>
    <lineage>
        <taxon>Bacteria</taxon>
        <taxon>Pseudomonadati</taxon>
        <taxon>Planctomycetota</taxon>
        <taxon>Planctomycetia</taxon>
        <taxon>Pirellulales</taxon>
        <taxon>Pirellulaceae</taxon>
        <taxon>Blastopirellula</taxon>
    </lineage>
</organism>
<comment type="caution">
    <text evidence="2">The sequence shown here is derived from an EMBL/GenBank/DDBJ whole genome shotgun (WGS) entry which is preliminary data.</text>
</comment>
<dbReference type="RefSeq" id="WP_105352940.1">
    <property type="nucleotide sequence ID" value="NZ_PUIA01000035.1"/>
</dbReference>
<dbReference type="EMBL" id="PUIA01000035">
    <property type="protein sequence ID" value="PQO33300.1"/>
    <property type="molecule type" value="Genomic_DNA"/>
</dbReference>
<dbReference type="AlphaFoldDB" id="A0A2S8FMU5"/>
<feature type="transmembrane region" description="Helical" evidence="1">
    <location>
        <begin position="46"/>
        <end position="65"/>
    </location>
</feature>
<dbReference type="Proteomes" id="UP000240009">
    <property type="component" value="Unassembled WGS sequence"/>
</dbReference>
<protein>
    <submittedName>
        <fullName evidence="2">Uncharacterized protein</fullName>
    </submittedName>
</protein>
<evidence type="ECO:0000313" key="3">
    <source>
        <dbReference type="Proteomes" id="UP000240009"/>
    </source>
</evidence>
<sequence length="71" mass="7405">MLRLSILAAAVFIVLIGIYVVVQGVLKLNNVSATDTPASTKRDGVVFAVVGVLLVLVGIAFGFFADSLLMP</sequence>